<keyword evidence="6" id="KW-0807">Transducer</keyword>
<protein>
    <recommendedName>
        <fullName evidence="6">Gustatory receptor</fullName>
    </recommendedName>
</protein>
<evidence type="ECO:0000256" key="2">
    <source>
        <dbReference type="ARBA" id="ARBA00022475"/>
    </source>
</evidence>
<keyword evidence="4 6" id="KW-1133">Transmembrane helix</keyword>
<dbReference type="GO" id="GO:0050909">
    <property type="term" value="P:sensory perception of taste"/>
    <property type="evidence" value="ECO:0007669"/>
    <property type="project" value="InterPro"/>
</dbReference>
<feature type="transmembrane region" description="Helical" evidence="6">
    <location>
        <begin position="238"/>
        <end position="258"/>
    </location>
</feature>
<keyword evidence="2 6" id="KW-1003">Cell membrane</keyword>
<dbReference type="OMA" id="QGIAWRQ"/>
<feature type="transmembrane region" description="Helical" evidence="6">
    <location>
        <begin position="152"/>
        <end position="172"/>
    </location>
</feature>
<keyword evidence="8" id="KW-1185">Reference proteome</keyword>
<dbReference type="STRING" id="30019.A0A0M5IWZ7"/>
<comment type="similarity">
    <text evidence="6">Belongs to the insect chemoreceptor superfamily. Gustatory receptor (GR) family.</text>
</comment>
<dbReference type="GO" id="GO:0007165">
    <property type="term" value="P:signal transduction"/>
    <property type="evidence" value="ECO:0007669"/>
    <property type="project" value="UniProtKB-KW"/>
</dbReference>
<proteinExistence type="inferred from homology"/>
<feature type="transmembrane region" description="Helical" evidence="6">
    <location>
        <begin position="121"/>
        <end position="140"/>
    </location>
</feature>
<dbReference type="GO" id="GO:0005886">
    <property type="term" value="C:plasma membrane"/>
    <property type="evidence" value="ECO:0007669"/>
    <property type="project" value="UniProtKB-SubCell"/>
</dbReference>
<evidence type="ECO:0000313" key="7">
    <source>
        <dbReference type="EMBL" id="ALC40424.1"/>
    </source>
</evidence>
<dbReference type="AlphaFoldDB" id="A0A0M5IWZ7"/>
<evidence type="ECO:0000256" key="1">
    <source>
        <dbReference type="ARBA" id="ARBA00004651"/>
    </source>
</evidence>
<evidence type="ECO:0000313" key="8">
    <source>
        <dbReference type="Proteomes" id="UP000494163"/>
    </source>
</evidence>
<sequence length="455" mass="52881">MGMYCRSRAWLQDVCYLTSHASKVMPMWGEQLQHAMRKSRQIYDILTISQLKKSDDILFAKQHAAGNIFKRPLTQQFYQAKKQLLHKDLRCLFVISVLNGTVPVSVFPNLRNRIYDTLQQLWLLLLYIGICIASFYELAYGPLKLSDLEHNFYLIEACLYFIQLPCIMLFCVRWRHKIEAVLVCIVEFDLASGYGWAPGSMQRFVRRQFLLVLLCLCLCIPLVIDYSEYDLIQSLCNWSTYVAPNAISNSSLVCYYTLLHGIFMRLQCLNSTLEAQLAEPSSALELRRLLHKLRWQHIQLLSFTKALNQTYGVCLLLIYTSSFVSSNCMIFLCYKSIVNPIDANWSWYGYIIVWVSMHWGKMFGILYFNNAVQKEQTRSLSLLSKLQTDCVQLTETINHFELQLKTDVRAHVACDLILLDLRFITGLLMASANVFIFFLQYDITYHALFQPDPHS</sequence>
<comment type="subcellular location">
    <subcellularLocation>
        <location evidence="1 6">Cell membrane</location>
        <topology evidence="1 6">Multi-pass membrane protein</topology>
    </subcellularLocation>
</comment>
<organism evidence="7 8">
    <name type="scientific">Drosophila busckii</name>
    <name type="common">Fruit fly</name>
    <dbReference type="NCBI Taxonomy" id="30019"/>
    <lineage>
        <taxon>Eukaryota</taxon>
        <taxon>Metazoa</taxon>
        <taxon>Ecdysozoa</taxon>
        <taxon>Arthropoda</taxon>
        <taxon>Hexapoda</taxon>
        <taxon>Insecta</taxon>
        <taxon>Pterygota</taxon>
        <taxon>Neoptera</taxon>
        <taxon>Endopterygota</taxon>
        <taxon>Diptera</taxon>
        <taxon>Brachycera</taxon>
        <taxon>Muscomorpha</taxon>
        <taxon>Ephydroidea</taxon>
        <taxon>Drosophilidae</taxon>
        <taxon>Drosophila</taxon>
    </lineage>
</organism>
<dbReference type="InterPro" id="IPR013604">
    <property type="entry name" value="7TM_chemorcpt"/>
</dbReference>
<reference evidence="7 8" key="1">
    <citation type="submission" date="2015-08" db="EMBL/GenBank/DDBJ databases">
        <title>Ancestral chromatin configuration constrains chromatin evolution on differentiating sex chromosomes in Drosophila.</title>
        <authorList>
            <person name="Zhou Q."/>
            <person name="Bachtrog D."/>
        </authorList>
    </citation>
    <scope>NUCLEOTIDE SEQUENCE [LARGE SCALE GENOMIC DNA]</scope>
    <source>
        <tissue evidence="7">Whole larvae</tissue>
    </source>
</reference>
<feature type="transmembrane region" description="Helical" evidence="6">
    <location>
        <begin position="347"/>
        <end position="368"/>
    </location>
</feature>
<dbReference type="Proteomes" id="UP000494163">
    <property type="component" value="Chromosome 2R"/>
</dbReference>
<dbReference type="EMBL" id="CP012524">
    <property type="protein sequence ID" value="ALC40424.1"/>
    <property type="molecule type" value="Genomic_DNA"/>
</dbReference>
<dbReference type="OrthoDB" id="6478931at2759"/>
<evidence type="ECO:0000256" key="5">
    <source>
        <dbReference type="ARBA" id="ARBA00023136"/>
    </source>
</evidence>
<feature type="transmembrane region" description="Helical" evidence="6">
    <location>
        <begin position="209"/>
        <end position="226"/>
    </location>
</feature>
<evidence type="ECO:0000256" key="4">
    <source>
        <dbReference type="ARBA" id="ARBA00022989"/>
    </source>
</evidence>
<name>A0A0M5IWZ7_DROBS</name>
<gene>
    <name evidence="7" type="ORF">Dbus_chr2Rg3</name>
</gene>
<keyword evidence="6" id="KW-0675">Receptor</keyword>
<evidence type="ECO:0000256" key="3">
    <source>
        <dbReference type="ARBA" id="ARBA00022692"/>
    </source>
</evidence>
<feature type="transmembrane region" description="Helical" evidence="6">
    <location>
        <begin position="423"/>
        <end position="441"/>
    </location>
</feature>
<keyword evidence="5 6" id="KW-0472">Membrane</keyword>
<accession>A0A0M5IWZ7</accession>
<keyword evidence="3 6" id="KW-0812">Transmembrane</keyword>
<feature type="transmembrane region" description="Helical" evidence="6">
    <location>
        <begin position="311"/>
        <end position="332"/>
    </location>
</feature>
<dbReference type="Pfam" id="PF08395">
    <property type="entry name" value="7tm_7"/>
    <property type="match status" value="1"/>
</dbReference>
<evidence type="ECO:0000256" key="6">
    <source>
        <dbReference type="RuleBase" id="RU363108"/>
    </source>
</evidence>
<comment type="function">
    <text evidence="6">Gustatory receptor which mediates acceptance or avoidance behavior, depending on its substrates.</text>
</comment>